<protein>
    <recommendedName>
        <fullName evidence="8">ADP-ribosylation factor-like protein 1</fullName>
    </recommendedName>
</protein>
<gene>
    <name evidence="6" type="ORF">PFFCH_02004</name>
</gene>
<evidence type="ECO:0000256" key="1">
    <source>
        <dbReference type="ARBA" id="ARBA00010290"/>
    </source>
</evidence>
<dbReference type="GO" id="GO:0030010">
    <property type="term" value="P:establishment of cell polarity"/>
    <property type="evidence" value="ECO:0007669"/>
    <property type="project" value="UniProtKB-ARBA"/>
</dbReference>
<accession>A0A024VPY7</accession>
<dbReference type="SMART" id="SM00178">
    <property type="entry name" value="SAR"/>
    <property type="match status" value="1"/>
</dbReference>
<dbReference type="SMART" id="SM00177">
    <property type="entry name" value="ARF"/>
    <property type="match status" value="1"/>
</dbReference>
<reference evidence="6 7" key="2">
    <citation type="submission" date="2013-02" db="EMBL/GenBank/DDBJ databases">
        <title>The Genome Sequence of Plasmodium falciparum FCH/4.</title>
        <authorList>
            <consortium name="The Broad Institute Genome Sequencing Platform"/>
            <consortium name="The Broad Institute Genome Sequencing Center for Infectious Disease"/>
            <person name="Neafsey D."/>
            <person name="Cheeseman I."/>
            <person name="Volkman S."/>
            <person name="Adams J."/>
            <person name="Walker B."/>
            <person name="Young S.K."/>
            <person name="Zeng Q."/>
            <person name="Gargeya S."/>
            <person name="Fitzgerald M."/>
            <person name="Haas B."/>
            <person name="Abouelleil A."/>
            <person name="Alvarado L."/>
            <person name="Arachchi H.M."/>
            <person name="Berlin A.M."/>
            <person name="Chapman S.B."/>
            <person name="Dewar J."/>
            <person name="Goldberg J."/>
            <person name="Griggs A."/>
            <person name="Gujja S."/>
            <person name="Hansen M."/>
            <person name="Howarth C."/>
            <person name="Imamovic A."/>
            <person name="Larimer J."/>
            <person name="McCowan C."/>
            <person name="Murphy C."/>
            <person name="Neiman D."/>
            <person name="Pearson M."/>
            <person name="Priest M."/>
            <person name="Roberts A."/>
            <person name="Saif S."/>
            <person name="Shea T."/>
            <person name="Sisk P."/>
            <person name="Sykes S."/>
            <person name="Wortman J."/>
            <person name="Nusbaum C."/>
            <person name="Birren B."/>
        </authorList>
    </citation>
    <scope>NUCLEOTIDE SEQUENCE [LARGE SCALE GENOMIC DNA]</scope>
    <source>
        <strain evidence="6 7">FCH/4</strain>
    </source>
</reference>
<evidence type="ECO:0000256" key="3">
    <source>
        <dbReference type="ARBA" id="ARBA00023134"/>
    </source>
</evidence>
<dbReference type="InterPro" id="IPR005225">
    <property type="entry name" value="Small_GTP-bd"/>
</dbReference>
<evidence type="ECO:0000313" key="7">
    <source>
        <dbReference type="Proteomes" id="UP000030656"/>
    </source>
</evidence>
<feature type="binding site" evidence="5">
    <location>
        <position position="31"/>
    </location>
    <ligand>
        <name>Mg(2+)</name>
        <dbReference type="ChEBI" id="CHEBI:18420"/>
    </ligand>
</feature>
<dbReference type="NCBIfam" id="TIGR00231">
    <property type="entry name" value="small_GTP"/>
    <property type="match status" value="1"/>
</dbReference>
<dbReference type="OrthoDB" id="2011769at2759"/>
<comment type="similarity">
    <text evidence="1">Belongs to the small GTPase superfamily. Arf family.</text>
</comment>
<evidence type="ECO:0000256" key="2">
    <source>
        <dbReference type="ARBA" id="ARBA00022741"/>
    </source>
</evidence>
<name>A0A024VPY7_PLAFA</name>
<dbReference type="PROSITE" id="PS51417">
    <property type="entry name" value="ARF"/>
    <property type="match status" value="1"/>
</dbReference>
<keyword evidence="5" id="KW-0460">Magnesium</keyword>
<feature type="binding site" evidence="4">
    <location>
        <begin position="24"/>
        <end position="31"/>
    </location>
    <ligand>
        <name>GTP</name>
        <dbReference type="ChEBI" id="CHEBI:37565"/>
    </ligand>
</feature>
<organism evidence="6 7">
    <name type="scientific">Plasmodium falciparum FCH/4</name>
    <dbReference type="NCBI Taxonomy" id="1036724"/>
    <lineage>
        <taxon>Eukaryota</taxon>
        <taxon>Sar</taxon>
        <taxon>Alveolata</taxon>
        <taxon>Apicomplexa</taxon>
        <taxon>Aconoidasida</taxon>
        <taxon>Haemosporida</taxon>
        <taxon>Plasmodiidae</taxon>
        <taxon>Plasmodium</taxon>
        <taxon>Plasmodium (Laverania)</taxon>
    </lineage>
</organism>
<dbReference type="InterPro" id="IPR027417">
    <property type="entry name" value="P-loop_NTPase"/>
</dbReference>
<dbReference type="PRINTS" id="PR00328">
    <property type="entry name" value="SAR1GTPBP"/>
</dbReference>
<feature type="binding site" evidence="4">
    <location>
        <begin position="126"/>
        <end position="129"/>
    </location>
    <ligand>
        <name>GTP</name>
        <dbReference type="ChEBI" id="CHEBI:37565"/>
    </ligand>
</feature>
<proteinExistence type="inferred from homology"/>
<dbReference type="EMBL" id="KI927903">
    <property type="protein sequence ID" value="ETW30547.1"/>
    <property type="molecule type" value="Genomic_DNA"/>
</dbReference>
<dbReference type="InterPro" id="IPR006689">
    <property type="entry name" value="Small_GTPase_ARF/SAR"/>
</dbReference>
<reference evidence="6 7" key="1">
    <citation type="submission" date="2013-02" db="EMBL/GenBank/DDBJ databases">
        <title>The Genome Annotation of Plasmodium falciparum FCH/4.</title>
        <authorList>
            <consortium name="The Broad Institute Genome Sequencing Platform"/>
            <consortium name="The Broad Institute Genome Sequencing Center for Infectious Disease"/>
            <person name="Neafsey D."/>
            <person name="Hoffman S."/>
            <person name="Volkman S."/>
            <person name="Rosenthal P."/>
            <person name="Walker B."/>
            <person name="Young S.K."/>
            <person name="Zeng Q."/>
            <person name="Gargeya S."/>
            <person name="Fitzgerald M."/>
            <person name="Haas B."/>
            <person name="Abouelleil A."/>
            <person name="Allen A.W."/>
            <person name="Alvarado L."/>
            <person name="Arachchi H.M."/>
            <person name="Berlin A.M."/>
            <person name="Chapman S.B."/>
            <person name="Gainer-Dewar J."/>
            <person name="Goldberg J."/>
            <person name="Griggs A."/>
            <person name="Gujja S."/>
            <person name="Hansen M."/>
            <person name="Howarth C."/>
            <person name="Imamovic A."/>
            <person name="Ireland A."/>
            <person name="Larimer J."/>
            <person name="McCowan C."/>
            <person name="Murphy C."/>
            <person name="Pearson M."/>
            <person name="Poon T.W."/>
            <person name="Priest M."/>
            <person name="Roberts A."/>
            <person name="Saif S."/>
            <person name="Shea T."/>
            <person name="Sisk P."/>
            <person name="Sykes S."/>
            <person name="Wortman J."/>
            <person name="Nusbaum C."/>
            <person name="Birren B."/>
        </authorList>
    </citation>
    <scope>NUCLEOTIDE SEQUENCE [LARGE SCALE GENOMIC DNA]</scope>
    <source>
        <strain evidence="6 7">FCH/4</strain>
    </source>
</reference>
<keyword evidence="5" id="KW-0479">Metal-binding</keyword>
<dbReference type="PANTHER" id="PTHR11711">
    <property type="entry name" value="ADP RIBOSYLATION FACTOR-RELATED"/>
    <property type="match status" value="1"/>
</dbReference>
<dbReference type="Pfam" id="PF00025">
    <property type="entry name" value="Arf"/>
    <property type="match status" value="1"/>
</dbReference>
<dbReference type="FunFam" id="3.40.50.300:FF:000412">
    <property type="entry name" value="ADP-ribosylation factor 1"/>
    <property type="match status" value="1"/>
</dbReference>
<dbReference type="PROSITE" id="PS51419">
    <property type="entry name" value="RAB"/>
    <property type="match status" value="1"/>
</dbReference>
<dbReference type="SMART" id="SM00175">
    <property type="entry name" value="RAB"/>
    <property type="match status" value="1"/>
</dbReference>
<dbReference type="Gene3D" id="3.40.50.300">
    <property type="entry name" value="P-loop containing nucleotide triphosphate hydrolases"/>
    <property type="match status" value="1"/>
</dbReference>
<sequence length="309" mass="35770">MGLIFSSIFSRLFSNKEVRILILGLDNAGKTTILNRLQLGEVIQTIPTIGFNVETVNYKNLKLQVWDLGGQSSIRPYWRCYYKNTNAIIYVIDSSDSERLNSTKYEINMILKEIDLEGVLLVIFANKQDIQNALSIAQISKDLNLTSIRDRQWAIFSTSATKNIDEVATIRTYTASYFYIILQKGCPNLYKFFKGKGKILDIEEYQKDIFVSNENGFKLKSEDFIRGKEVTLIRKIINTFATKSNHTLMDVKECRSWLDIFKLSCLYNQIPECYCGPFSELFKDILIDMKDDKDAIKALEYVNIYFKEE</sequence>
<evidence type="ECO:0000313" key="6">
    <source>
        <dbReference type="EMBL" id="ETW30547.1"/>
    </source>
</evidence>
<keyword evidence="3 4" id="KW-0342">GTP-binding</keyword>
<evidence type="ECO:0000256" key="4">
    <source>
        <dbReference type="PIRSR" id="PIRSR606689-1"/>
    </source>
</evidence>
<dbReference type="GO" id="GO:0046872">
    <property type="term" value="F:metal ion binding"/>
    <property type="evidence" value="ECO:0007669"/>
    <property type="project" value="UniProtKB-KW"/>
</dbReference>
<feature type="binding site" evidence="5">
    <location>
        <position position="48"/>
    </location>
    <ligand>
        <name>Mg(2+)</name>
        <dbReference type="ChEBI" id="CHEBI:18420"/>
    </ligand>
</feature>
<dbReference type="Proteomes" id="UP000030656">
    <property type="component" value="Unassembled WGS sequence"/>
</dbReference>
<keyword evidence="2 4" id="KW-0547">Nucleotide-binding</keyword>
<evidence type="ECO:0000256" key="5">
    <source>
        <dbReference type="PIRSR" id="PIRSR606689-2"/>
    </source>
</evidence>
<dbReference type="InterPro" id="IPR024156">
    <property type="entry name" value="Small_GTPase_ARF"/>
</dbReference>
<dbReference type="AlphaFoldDB" id="A0A024VPY7"/>
<dbReference type="SUPFAM" id="SSF52540">
    <property type="entry name" value="P-loop containing nucleoside triphosphate hydrolases"/>
    <property type="match status" value="1"/>
</dbReference>
<evidence type="ECO:0008006" key="8">
    <source>
        <dbReference type="Google" id="ProtNLM"/>
    </source>
</evidence>
<dbReference type="GO" id="GO:0003924">
    <property type="term" value="F:GTPase activity"/>
    <property type="evidence" value="ECO:0007669"/>
    <property type="project" value="InterPro"/>
</dbReference>
<feature type="binding site" evidence="4">
    <location>
        <position position="70"/>
    </location>
    <ligand>
        <name>GTP</name>
        <dbReference type="ChEBI" id="CHEBI:37565"/>
    </ligand>
</feature>
<dbReference type="GO" id="GO:0005525">
    <property type="term" value="F:GTP binding"/>
    <property type="evidence" value="ECO:0007669"/>
    <property type="project" value="UniProtKB-KW"/>
</dbReference>